<keyword evidence="1" id="KW-0472">Membrane</keyword>
<reference evidence="3" key="1">
    <citation type="submission" date="2017-02" db="UniProtKB">
        <authorList>
            <consortium name="WormBaseParasite"/>
        </authorList>
    </citation>
    <scope>IDENTIFICATION</scope>
</reference>
<accession>A0A0N5ATJ0</accession>
<feature type="transmembrane region" description="Helical" evidence="1">
    <location>
        <begin position="59"/>
        <end position="78"/>
    </location>
</feature>
<evidence type="ECO:0000313" key="3">
    <source>
        <dbReference type="WBParaSite" id="SMUV_0000814901-mRNA-1"/>
    </source>
</evidence>
<dbReference type="Proteomes" id="UP000046393">
    <property type="component" value="Unplaced"/>
</dbReference>
<sequence length="171" mass="19320">MPVIGSLVFLRNSGYRWHVDRWLDAAFVTQIDALLLQALLIVITAFCTLSRTHGKYTTILLLSTASLTSLFSTIFFILSLNPNERPTAIHLHDSYVAVATNFSATASMMGFLLTLFIYHVESLESEEYKVKAHKLRRNPDPQIAYNPWWIEGRQTGDALITSKSTLLQRSS</sequence>
<keyword evidence="2" id="KW-1185">Reference proteome</keyword>
<protein>
    <submittedName>
        <fullName evidence="3">MARVEL domain-containing protein</fullName>
    </submittedName>
</protein>
<dbReference type="AlphaFoldDB" id="A0A0N5ATJ0"/>
<name>A0A0N5ATJ0_9BILA</name>
<organism evidence="2 3">
    <name type="scientific">Syphacia muris</name>
    <dbReference type="NCBI Taxonomy" id="451379"/>
    <lineage>
        <taxon>Eukaryota</taxon>
        <taxon>Metazoa</taxon>
        <taxon>Ecdysozoa</taxon>
        <taxon>Nematoda</taxon>
        <taxon>Chromadorea</taxon>
        <taxon>Rhabditida</taxon>
        <taxon>Spirurina</taxon>
        <taxon>Oxyuridomorpha</taxon>
        <taxon>Oxyuroidea</taxon>
        <taxon>Oxyuridae</taxon>
        <taxon>Syphacia</taxon>
    </lineage>
</organism>
<evidence type="ECO:0000256" key="1">
    <source>
        <dbReference type="SAM" id="Phobius"/>
    </source>
</evidence>
<feature type="transmembrane region" description="Helical" evidence="1">
    <location>
        <begin position="25"/>
        <end position="47"/>
    </location>
</feature>
<dbReference type="WBParaSite" id="SMUV_0000814901-mRNA-1">
    <property type="protein sequence ID" value="SMUV_0000814901-mRNA-1"/>
    <property type="gene ID" value="SMUV_0000814901"/>
</dbReference>
<keyword evidence="1" id="KW-1133">Transmembrane helix</keyword>
<feature type="transmembrane region" description="Helical" evidence="1">
    <location>
        <begin position="98"/>
        <end position="120"/>
    </location>
</feature>
<proteinExistence type="predicted"/>
<evidence type="ECO:0000313" key="2">
    <source>
        <dbReference type="Proteomes" id="UP000046393"/>
    </source>
</evidence>
<keyword evidence="1" id="KW-0812">Transmembrane</keyword>